<comment type="caution">
    <text evidence="2">The sequence shown here is derived from an EMBL/GenBank/DDBJ whole genome shotgun (WGS) entry which is preliminary data.</text>
</comment>
<dbReference type="PATRIC" id="fig|28092.6.peg.2944"/>
<dbReference type="Gene3D" id="2.40.110.10">
    <property type="entry name" value="Butyryl-CoA Dehydrogenase, subunit A, domain 2"/>
    <property type="match status" value="1"/>
</dbReference>
<dbReference type="InterPro" id="IPR046373">
    <property type="entry name" value="Acyl-CoA_Oxase/DH_mid-dom_sf"/>
</dbReference>
<dbReference type="Gene3D" id="1.10.540.10">
    <property type="entry name" value="Acyl-CoA dehydrogenase/oxidase, N-terminal domain"/>
    <property type="match status" value="1"/>
</dbReference>
<dbReference type="GO" id="GO:0003995">
    <property type="term" value="F:acyl-CoA dehydrogenase activity"/>
    <property type="evidence" value="ECO:0007669"/>
    <property type="project" value="TreeGrafter"/>
</dbReference>
<gene>
    <name evidence="2" type="ORF">WM40_12510</name>
</gene>
<protein>
    <submittedName>
        <fullName evidence="2">Acyl-CoA dehydrogenase</fullName>
    </submittedName>
</protein>
<proteinExistence type="predicted"/>
<dbReference type="STRING" id="28092.WM40_12510"/>
<sequence>MIPSVIDAIQPSAIRVKEPAIDAGLAAWLDDHALYLDSDAGSASEIVPRLGHAGLFRIGVDVALGGVGGTTCDAIKAIASVARHSLSAAFVFWGQRTFIEYLLQSDNATLRDKWLPSLLHGEHAGATGLSNAMKYLSAIEPLKARAHALDAGASRFSLNGALPWITNLRQEGFLAAVAFDRDAGAPPAIFAVPHDIAGVCRSDDLDLIALRASNTAALTFKNVELDARWIIASDARAFLMHARPAFLGLQCGMSIGLARRSLDAVDACGDAAQAALADELAELRSRLDALCEPLYHGVDSGVFVAAPARQFEIRIALAQIAVAASQLELQAAGGRGYLRNASDTGPARRAREAAFVPIITPSVVQLKNQLAHHRQQGAA</sequence>
<name>A0A0F5JZJ7_9BURK</name>
<organism evidence="2 3">
    <name type="scientific">Robbsia andropogonis</name>
    <dbReference type="NCBI Taxonomy" id="28092"/>
    <lineage>
        <taxon>Bacteria</taxon>
        <taxon>Pseudomonadati</taxon>
        <taxon>Pseudomonadota</taxon>
        <taxon>Betaproteobacteria</taxon>
        <taxon>Burkholderiales</taxon>
        <taxon>Burkholderiaceae</taxon>
        <taxon>Robbsia</taxon>
    </lineage>
</organism>
<dbReference type="PANTHER" id="PTHR43884:SF12">
    <property type="entry name" value="ISOVALERYL-COA DEHYDROGENASE, MITOCHONDRIAL-RELATED"/>
    <property type="match status" value="1"/>
</dbReference>
<dbReference type="RefSeq" id="WP_024903208.1">
    <property type="nucleotide sequence ID" value="NZ_CADFGU010000007.1"/>
</dbReference>
<feature type="domain" description="Acyl-CoA dehydrogenase/oxidase N-terminal" evidence="1">
    <location>
        <begin position="31"/>
        <end position="122"/>
    </location>
</feature>
<evidence type="ECO:0000259" key="1">
    <source>
        <dbReference type="Pfam" id="PF02771"/>
    </source>
</evidence>
<dbReference type="GO" id="GO:0050660">
    <property type="term" value="F:flavin adenine dinucleotide binding"/>
    <property type="evidence" value="ECO:0007669"/>
    <property type="project" value="InterPro"/>
</dbReference>
<dbReference type="AlphaFoldDB" id="A0A0F5JZJ7"/>
<dbReference type="InterPro" id="IPR013786">
    <property type="entry name" value="AcylCoA_DH/ox_N"/>
</dbReference>
<dbReference type="Pfam" id="PF02771">
    <property type="entry name" value="Acyl-CoA_dh_N"/>
    <property type="match status" value="1"/>
</dbReference>
<evidence type="ECO:0000313" key="2">
    <source>
        <dbReference type="EMBL" id="KKB63311.1"/>
    </source>
</evidence>
<dbReference type="InterPro" id="IPR009100">
    <property type="entry name" value="AcylCoA_DH/oxidase_NM_dom_sf"/>
</dbReference>
<keyword evidence="3" id="KW-1185">Reference proteome</keyword>
<dbReference type="SUPFAM" id="SSF56645">
    <property type="entry name" value="Acyl-CoA dehydrogenase NM domain-like"/>
    <property type="match status" value="1"/>
</dbReference>
<dbReference type="PANTHER" id="PTHR43884">
    <property type="entry name" value="ACYL-COA DEHYDROGENASE"/>
    <property type="match status" value="1"/>
</dbReference>
<dbReference type="Proteomes" id="UP000033618">
    <property type="component" value="Unassembled WGS sequence"/>
</dbReference>
<evidence type="ECO:0000313" key="3">
    <source>
        <dbReference type="Proteomes" id="UP000033618"/>
    </source>
</evidence>
<dbReference type="OrthoDB" id="2564795at2"/>
<dbReference type="InterPro" id="IPR037069">
    <property type="entry name" value="AcylCoA_DH/ox_N_sf"/>
</dbReference>
<dbReference type="EMBL" id="LAQU01000011">
    <property type="protein sequence ID" value="KKB63311.1"/>
    <property type="molecule type" value="Genomic_DNA"/>
</dbReference>
<reference evidence="2 3" key="1">
    <citation type="submission" date="2015-03" db="EMBL/GenBank/DDBJ databases">
        <title>Draft Genome Sequence of Burkholderia andropogonis type strain ICMP2807, isolated from Sorghum bicolor.</title>
        <authorList>
            <person name="Lopes-Santos L."/>
            <person name="Castro D.B."/>
            <person name="Ottoboni L.M."/>
            <person name="Park D."/>
            <person name="Weirc B.S."/>
            <person name="Destefano S.A."/>
        </authorList>
    </citation>
    <scope>NUCLEOTIDE SEQUENCE [LARGE SCALE GENOMIC DNA]</scope>
    <source>
        <strain evidence="2 3">ICMP2807</strain>
    </source>
</reference>
<accession>A0A0F5JZJ7</accession>